<dbReference type="KEGG" id="acr:Acry_0831"/>
<reference evidence="2 3" key="1">
    <citation type="submission" date="2007-05" db="EMBL/GenBank/DDBJ databases">
        <title>Complete sequence of chromosome of Acidiphilium cryptum JF-5.</title>
        <authorList>
            <consortium name="US DOE Joint Genome Institute"/>
            <person name="Copeland A."/>
            <person name="Lucas S."/>
            <person name="Lapidus A."/>
            <person name="Barry K."/>
            <person name="Detter J.C."/>
            <person name="Glavina del Rio T."/>
            <person name="Hammon N."/>
            <person name="Israni S."/>
            <person name="Dalin E."/>
            <person name="Tice H."/>
            <person name="Pitluck S."/>
            <person name="Sims D."/>
            <person name="Brettin T."/>
            <person name="Bruce D."/>
            <person name="Han C."/>
            <person name="Schmutz J."/>
            <person name="Larimer F."/>
            <person name="Land M."/>
            <person name="Hauser L."/>
            <person name="Kyrpides N."/>
            <person name="Kim E."/>
            <person name="Magnuson T."/>
            <person name="Richardson P."/>
        </authorList>
    </citation>
    <scope>NUCLEOTIDE SEQUENCE [LARGE SCALE GENOMIC DNA]</scope>
    <source>
        <strain evidence="2 3">JF-5</strain>
    </source>
</reference>
<gene>
    <name evidence="2" type="ordered locus">Acry_0831</name>
</gene>
<dbReference type="HOGENOM" id="CLU_203988_0_0_5"/>
<feature type="compositionally biased region" description="Basic and acidic residues" evidence="1">
    <location>
        <begin position="61"/>
        <end position="80"/>
    </location>
</feature>
<dbReference type="AlphaFoldDB" id="A5FWR8"/>
<organism evidence="2 3">
    <name type="scientific">Acidiphilium cryptum (strain JF-5)</name>
    <dbReference type="NCBI Taxonomy" id="349163"/>
    <lineage>
        <taxon>Bacteria</taxon>
        <taxon>Pseudomonadati</taxon>
        <taxon>Pseudomonadota</taxon>
        <taxon>Alphaproteobacteria</taxon>
        <taxon>Acetobacterales</taxon>
        <taxon>Acidocellaceae</taxon>
        <taxon>Acidiphilium</taxon>
    </lineage>
</organism>
<protein>
    <submittedName>
        <fullName evidence="2">Uncharacterized protein</fullName>
    </submittedName>
</protein>
<evidence type="ECO:0000256" key="1">
    <source>
        <dbReference type="SAM" id="MobiDB-lite"/>
    </source>
</evidence>
<sequence length="80" mass="8947">MKGRLIPAACSGTGARMTRKMTDAQTDYERKRAAKANMSLEDWLKTKERRAAEAASATAPRPEKKPGLLRRLIDRAHKPI</sequence>
<accession>A5FWR8</accession>
<dbReference type="eggNOG" id="ENOG502ZGN8">
    <property type="taxonomic scope" value="Bacteria"/>
</dbReference>
<keyword evidence="3" id="KW-1185">Reference proteome</keyword>
<dbReference type="EMBL" id="CP000697">
    <property type="protein sequence ID" value="ABQ30050.1"/>
    <property type="molecule type" value="Genomic_DNA"/>
</dbReference>
<feature type="region of interest" description="Disordered" evidence="1">
    <location>
        <begin position="51"/>
        <end position="80"/>
    </location>
</feature>
<evidence type="ECO:0000313" key="3">
    <source>
        <dbReference type="Proteomes" id="UP000000245"/>
    </source>
</evidence>
<name>A5FWR8_ACICJ</name>
<dbReference type="STRING" id="349163.Acry_0831"/>
<evidence type="ECO:0000313" key="2">
    <source>
        <dbReference type="EMBL" id="ABQ30050.1"/>
    </source>
</evidence>
<dbReference type="Proteomes" id="UP000000245">
    <property type="component" value="Chromosome"/>
</dbReference>
<proteinExistence type="predicted"/>